<protein>
    <submittedName>
        <fullName evidence="2 4">Uncharacterized protein</fullName>
    </submittedName>
</protein>
<reference evidence="4" key="1">
    <citation type="submission" date="2016-06" db="UniProtKB">
        <authorList>
            <consortium name="WormBaseParasite"/>
        </authorList>
    </citation>
    <scope>IDENTIFICATION</scope>
</reference>
<sequence length="258" mass="28760">MPQVKPDPDGALNTSGPFAFGKTVSSADCEVTESTTETPSTSITGSHSEKLPATRDRIAVSDESQHTDKQKSSQALRRIAPKPYQPPIVRFHSPLTTSPNLSVTHSTSFDADGFISFGGFERYIPSNNRSMDVPRAEYANTIVPHKNIHVSGRTTLRLYQVVPKSRTTIFLPQPQILLLVEDQTELFRDQYIENPRGPDGICTLGVLLQIQYRRGLVRTIFDRVIIIIVQRDTVKRTTLIAATIELGDCVPRIMWKVS</sequence>
<organism evidence="4">
    <name type="scientific">Echinostoma caproni</name>
    <dbReference type="NCBI Taxonomy" id="27848"/>
    <lineage>
        <taxon>Eukaryota</taxon>
        <taxon>Metazoa</taxon>
        <taxon>Spiralia</taxon>
        <taxon>Lophotrochozoa</taxon>
        <taxon>Platyhelminthes</taxon>
        <taxon>Trematoda</taxon>
        <taxon>Digenea</taxon>
        <taxon>Plagiorchiida</taxon>
        <taxon>Echinostomata</taxon>
        <taxon>Echinostomatoidea</taxon>
        <taxon>Echinostomatidae</taxon>
        <taxon>Echinostoma</taxon>
    </lineage>
</organism>
<evidence type="ECO:0000313" key="4">
    <source>
        <dbReference type="WBParaSite" id="ECPE_0000999401-mRNA-1"/>
    </source>
</evidence>
<keyword evidence="3" id="KW-1185">Reference proteome</keyword>
<evidence type="ECO:0000256" key="1">
    <source>
        <dbReference type="SAM" id="MobiDB-lite"/>
    </source>
</evidence>
<gene>
    <name evidence="2" type="ORF">ECPE_LOCUS9962</name>
</gene>
<evidence type="ECO:0000313" key="3">
    <source>
        <dbReference type="Proteomes" id="UP000272942"/>
    </source>
</evidence>
<evidence type="ECO:0000313" key="2">
    <source>
        <dbReference type="EMBL" id="VDP86263.1"/>
    </source>
</evidence>
<feature type="region of interest" description="Disordered" evidence="1">
    <location>
        <begin position="25"/>
        <end position="52"/>
    </location>
</feature>
<dbReference type="AlphaFoldDB" id="A0A183ASM7"/>
<dbReference type="EMBL" id="UZAN01048245">
    <property type="protein sequence ID" value="VDP86263.1"/>
    <property type="molecule type" value="Genomic_DNA"/>
</dbReference>
<dbReference type="Proteomes" id="UP000272942">
    <property type="component" value="Unassembled WGS sequence"/>
</dbReference>
<name>A0A183ASM7_9TREM</name>
<feature type="compositionally biased region" description="Low complexity" evidence="1">
    <location>
        <begin position="32"/>
        <end position="44"/>
    </location>
</feature>
<dbReference type="WBParaSite" id="ECPE_0000999401-mRNA-1">
    <property type="protein sequence ID" value="ECPE_0000999401-mRNA-1"/>
    <property type="gene ID" value="ECPE_0000999401"/>
</dbReference>
<accession>A0A183ASM7</accession>
<proteinExistence type="predicted"/>
<reference evidence="2 3" key="2">
    <citation type="submission" date="2018-11" db="EMBL/GenBank/DDBJ databases">
        <authorList>
            <consortium name="Pathogen Informatics"/>
        </authorList>
    </citation>
    <scope>NUCLEOTIDE SEQUENCE [LARGE SCALE GENOMIC DNA]</scope>
    <source>
        <strain evidence="2 3">Egypt</strain>
    </source>
</reference>